<dbReference type="InterPro" id="IPR018094">
    <property type="entry name" value="Thymidylate_kinase"/>
</dbReference>
<dbReference type="RefSeq" id="WP_344990601.1">
    <property type="nucleotide sequence ID" value="NZ_BAAAXV010000005.1"/>
</dbReference>
<accession>A0ABV5SC18</accession>
<evidence type="ECO:0000256" key="6">
    <source>
        <dbReference type="ARBA" id="ARBA00022741"/>
    </source>
</evidence>
<evidence type="ECO:0000256" key="9">
    <source>
        <dbReference type="ARBA" id="ARBA00048743"/>
    </source>
</evidence>
<evidence type="ECO:0000256" key="5">
    <source>
        <dbReference type="ARBA" id="ARBA00022727"/>
    </source>
</evidence>
<protein>
    <recommendedName>
        <fullName evidence="3 10">Thymidylate kinase</fullName>
        <ecNumber evidence="2 10">2.7.4.9</ecNumber>
    </recommendedName>
    <alternativeName>
        <fullName evidence="10">dTMP kinase</fullName>
    </alternativeName>
</protein>
<evidence type="ECO:0000256" key="1">
    <source>
        <dbReference type="ARBA" id="ARBA00009776"/>
    </source>
</evidence>
<dbReference type="HAMAP" id="MF_00165">
    <property type="entry name" value="Thymidylate_kinase"/>
    <property type="match status" value="1"/>
</dbReference>
<evidence type="ECO:0000256" key="3">
    <source>
        <dbReference type="ARBA" id="ARBA00017144"/>
    </source>
</evidence>
<dbReference type="InterPro" id="IPR039430">
    <property type="entry name" value="Thymidylate_kin-like_dom"/>
</dbReference>
<keyword evidence="8 10" id="KW-0067">ATP-binding</keyword>
<evidence type="ECO:0000313" key="12">
    <source>
        <dbReference type="EMBL" id="MFB9628628.1"/>
    </source>
</evidence>
<evidence type="ECO:0000259" key="11">
    <source>
        <dbReference type="Pfam" id="PF02223"/>
    </source>
</evidence>
<comment type="similarity">
    <text evidence="1 10">Belongs to the thymidylate kinase family.</text>
</comment>
<gene>
    <name evidence="10 12" type="primary">tmk</name>
    <name evidence="12" type="ORF">ACFFSA_36610</name>
</gene>
<keyword evidence="4 10" id="KW-0808">Transferase</keyword>
<organism evidence="12 13">
    <name type="scientific">Nonomuraea helvata</name>
    <dbReference type="NCBI Taxonomy" id="37484"/>
    <lineage>
        <taxon>Bacteria</taxon>
        <taxon>Bacillati</taxon>
        <taxon>Actinomycetota</taxon>
        <taxon>Actinomycetes</taxon>
        <taxon>Streptosporangiales</taxon>
        <taxon>Streptosporangiaceae</taxon>
        <taxon>Nonomuraea</taxon>
    </lineage>
</organism>
<sequence>MVDPAALDRLFRPARTDAGLLISVVGFDGSGKTTQIERLAEVFRARGREVVETRQPTDWYRGLSEVQTFHDQGGAVETAHVLALLAAADRRRHVMNVIDPALARGAVVLCDRYVYATFGVFVHRGVDFDFLVRINSGIPRPDYAFSLQVPTEELVRRLRARDGDNLKHEEKSADKIESITRTYERLGDRLIPIDGSLGPDEVTKAMLAHLTAALPAVHQGDRHA</sequence>
<dbReference type="Pfam" id="PF02223">
    <property type="entry name" value="Thymidylate_kin"/>
    <property type="match status" value="1"/>
</dbReference>
<reference evidence="12 13" key="1">
    <citation type="submission" date="2024-09" db="EMBL/GenBank/DDBJ databases">
        <authorList>
            <person name="Sun Q."/>
            <person name="Mori K."/>
        </authorList>
    </citation>
    <scope>NUCLEOTIDE SEQUENCE [LARGE SCALE GENOMIC DNA]</scope>
    <source>
        <strain evidence="12 13">JCM 3143</strain>
    </source>
</reference>
<evidence type="ECO:0000256" key="10">
    <source>
        <dbReference type="HAMAP-Rule" id="MF_00165"/>
    </source>
</evidence>
<dbReference type="SUPFAM" id="SSF52540">
    <property type="entry name" value="P-loop containing nucleoside triphosphate hydrolases"/>
    <property type="match status" value="1"/>
</dbReference>
<dbReference type="Proteomes" id="UP001589532">
    <property type="component" value="Unassembled WGS sequence"/>
</dbReference>
<evidence type="ECO:0000313" key="13">
    <source>
        <dbReference type="Proteomes" id="UP001589532"/>
    </source>
</evidence>
<evidence type="ECO:0000256" key="2">
    <source>
        <dbReference type="ARBA" id="ARBA00012980"/>
    </source>
</evidence>
<evidence type="ECO:0000256" key="7">
    <source>
        <dbReference type="ARBA" id="ARBA00022777"/>
    </source>
</evidence>
<keyword evidence="13" id="KW-1185">Reference proteome</keyword>
<dbReference type="EC" id="2.7.4.9" evidence="2 10"/>
<dbReference type="PANTHER" id="PTHR10344">
    <property type="entry name" value="THYMIDYLATE KINASE"/>
    <property type="match status" value="1"/>
</dbReference>
<comment type="catalytic activity">
    <reaction evidence="9 10">
        <text>dTMP + ATP = dTDP + ADP</text>
        <dbReference type="Rhea" id="RHEA:13517"/>
        <dbReference type="ChEBI" id="CHEBI:30616"/>
        <dbReference type="ChEBI" id="CHEBI:58369"/>
        <dbReference type="ChEBI" id="CHEBI:63528"/>
        <dbReference type="ChEBI" id="CHEBI:456216"/>
        <dbReference type="EC" id="2.7.4.9"/>
    </reaction>
</comment>
<feature type="domain" description="Thymidylate kinase-like" evidence="11">
    <location>
        <begin position="26"/>
        <end position="203"/>
    </location>
</feature>
<dbReference type="NCBIfam" id="TIGR00041">
    <property type="entry name" value="DTMP_kinase"/>
    <property type="match status" value="1"/>
</dbReference>
<dbReference type="CDD" id="cd01672">
    <property type="entry name" value="TMPK"/>
    <property type="match status" value="1"/>
</dbReference>
<evidence type="ECO:0000256" key="4">
    <source>
        <dbReference type="ARBA" id="ARBA00022679"/>
    </source>
</evidence>
<keyword evidence="7 10" id="KW-0418">Kinase</keyword>
<evidence type="ECO:0000256" key="8">
    <source>
        <dbReference type="ARBA" id="ARBA00022840"/>
    </source>
</evidence>
<dbReference type="InterPro" id="IPR027417">
    <property type="entry name" value="P-loop_NTPase"/>
</dbReference>
<comment type="function">
    <text evidence="10">Phosphorylation of dTMP to form dTDP in both de novo and salvage pathways of dTTP synthesis.</text>
</comment>
<feature type="binding site" evidence="10">
    <location>
        <begin position="26"/>
        <end position="33"/>
    </location>
    <ligand>
        <name>ATP</name>
        <dbReference type="ChEBI" id="CHEBI:30616"/>
    </ligand>
</feature>
<proteinExistence type="inferred from homology"/>
<comment type="caution">
    <text evidence="12">The sequence shown here is derived from an EMBL/GenBank/DDBJ whole genome shotgun (WGS) entry which is preliminary data.</text>
</comment>
<keyword evidence="6 10" id="KW-0547">Nucleotide-binding</keyword>
<dbReference type="PANTHER" id="PTHR10344:SF4">
    <property type="entry name" value="UMP-CMP KINASE 2, MITOCHONDRIAL"/>
    <property type="match status" value="1"/>
</dbReference>
<dbReference type="GO" id="GO:0004798">
    <property type="term" value="F:dTMP kinase activity"/>
    <property type="evidence" value="ECO:0007669"/>
    <property type="project" value="UniProtKB-EC"/>
</dbReference>
<dbReference type="Gene3D" id="3.40.50.300">
    <property type="entry name" value="P-loop containing nucleotide triphosphate hydrolases"/>
    <property type="match status" value="1"/>
</dbReference>
<keyword evidence="5 10" id="KW-0545">Nucleotide biosynthesis</keyword>
<name>A0ABV5SC18_9ACTN</name>
<dbReference type="EMBL" id="JBHMBW010000049">
    <property type="protein sequence ID" value="MFB9628628.1"/>
    <property type="molecule type" value="Genomic_DNA"/>
</dbReference>